<dbReference type="PANTHER" id="PTHR24178:SF41">
    <property type="entry name" value="ANKYRIN-2 ISOFORM X1"/>
    <property type="match status" value="1"/>
</dbReference>
<dbReference type="InterPro" id="IPR002110">
    <property type="entry name" value="Ankyrin_rpt"/>
</dbReference>
<evidence type="ECO:0000256" key="3">
    <source>
        <dbReference type="PROSITE-ProRule" id="PRU00023"/>
    </source>
</evidence>
<dbReference type="Gene3D" id="1.25.40.20">
    <property type="entry name" value="Ankyrin repeat-containing domain"/>
    <property type="match status" value="4"/>
</dbReference>
<dbReference type="Pfam" id="PF12796">
    <property type="entry name" value="Ank_2"/>
    <property type="match status" value="2"/>
</dbReference>
<gene>
    <name evidence="4" type="ORF">g.46263</name>
</gene>
<keyword evidence="2 3" id="KW-0040">ANK repeat</keyword>
<proteinExistence type="predicted"/>
<protein>
    <submittedName>
        <fullName evidence="4">Uncharacterized protein</fullName>
    </submittedName>
</protein>
<dbReference type="EMBL" id="GEBQ01001930">
    <property type="protein sequence ID" value="JAT38047.1"/>
    <property type="molecule type" value="Transcribed_RNA"/>
</dbReference>
<dbReference type="AlphaFoldDB" id="A0A1B6MQ21"/>
<dbReference type="PROSITE" id="PS50088">
    <property type="entry name" value="ANK_REPEAT"/>
    <property type="match status" value="3"/>
</dbReference>
<dbReference type="SUPFAM" id="SSF48403">
    <property type="entry name" value="Ankyrin repeat"/>
    <property type="match status" value="1"/>
</dbReference>
<dbReference type="InterPro" id="IPR036770">
    <property type="entry name" value="Ankyrin_rpt-contain_sf"/>
</dbReference>
<keyword evidence="1" id="KW-0677">Repeat</keyword>
<sequence>ALHTACISWVHTDKVVKQLISAGINVDCRNDEGETALHFALWQRKECDCIAYSDETEDVRIQDNNVNTAVRCACAENKINVVEQLIAAGIDINCQSNNGETSLHIALGQTKELVQVLLSNRPDVSIKDNHRNTVLHRACVERIGDKFIEQLLALGVDINCKNDCGSTALQIALQRNRRNMVQVLLTHGADVCPQDIIGNTALHYACFSGTTVYIVEQLIAMGVAINCRNKCGKTALHIATLLPTGHIVPVLLRNGAEVDIRDKNLETELYKVIKVMVQYTEYRENGHKIMLMLLDWGSSLFNETSRKETLFSFASQFACTRNVVKKHTIKLKCAKLPFIETIDDESDEYSSYKLKCLEEVEIMKSTKFSINHSLYCVFSGCIGYLMVEEVEEAIYSPEIQSKLPIYCSLLEATFVKTKKRQGLLDLAKNSLSHLLQNNDIFRKMTIPNEIVQMILSFTDNDTLTNLINTTRTASTDTQPGSTD</sequence>
<feature type="repeat" description="ANK" evidence="3">
    <location>
        <begin position="197"/>
        <end position="230"/>
    </location>
</feature>
<dbReference type="Pfam" id="PF13637">
    <property type="entry name" value="Ank_4"/>
    <property type="match status" value="1"/>
</dbReference>
<feature type="repeat" description="ANK" evidence="3">
    <location>
        <begin position="231"/>
        <end position="263"/>
    </location>
</feature>
<feature type="non-terminal residue" evidence="4">
    <location>
        <position position="1"/>
    </location>
</feature>
<evidence type="ECO:0000313" key="4">
    <source>
        <dbReference type="EMBL" id="JAT38047.1"/>
    </source>
</evidence>
<dbReference type="SMART" id="SM00248">
    <property type="entry name" value="ANK"/>
    <property type="match status" value="7"/>
</dbReference>
<organism evidence="4">
    <name type="scientific">Graphocephala atropunctata</name>
    <dbReference type="NCBI Taxonomy" id="36148"/>
    <lineage>
        <taxon>Eukaryota</taxon>
        <taxon>Metazoa</taxon>
        <taxon>Ecdysozoa</taxon>
        <taxon>Arthropoda</taxon>
        <taxon>Hexapoda</taxon>
        <taxon>Insecta</taxon>
        <taxon>Pterygota</taxon>
        <taxon>Neoptera</taxon>
        <taxon>Paraneoptera</taxon>
        <taxon>Hemiptera</taxon>
        <taxon>Auchenorrhyncha</taxon>
        <taxon>Membracoidea</taxon>
        <taxon>Cicadellidae</taxon>
        <taxon>Cicadellinae</taxon>
        <taxon>Cicadellini</taxon>
        <taxon>Graphocephala</taxon>
    </lineage>
</organism>
<evidence type="ECO:0000256" key="1">
    <source>
        <dbReference type="ARBA" id="ARBA00022737"/>
    </source>
</evidence>
<dbReference type="Pfam" id="PF00023">
    <property type="entry name" value="Ank"/>
    <property type="match status" value="1"/>
</dbReference>
<dbReference type="PANTHER" id="PTHR24178">
    <property type="entry name" value="MOLTING PROTEIN MLT-4"/>
    <property type="match status" value="1"/>
</dbReference>
<feature type="repeat" description="ANK" evidence="3">
    <location>
        <begin position="164"/>
        <end position="196"/>
    </location>
</feature>
<name>A0A1B6MQ21_9HEMI</name>
<dbReference type="PROSITE" id="PS50297">
    <property type="entry name" value="ANK_REP_REGION"/>
    <property type="match status" value="3"/>
</dbReference>
<accession>A0A1B6MQ21</accession>
<reference evidence="4" key="1">
    <citation type="submission" date="2015-11" db="EMBL/GenBank/DDBJ databases">
        <title>De novo transcriptome assembly of four potential Pierce s Disease insect vectors from Arizona vineyards.</title>
        <authorList>
            <person name="Tassone E.E."/>
        </authorList>
    </citation>
    <scope>NUCLEOTIDE SEQUENCE</scope>
</reference>
<evidence type="ECO:0000256" key="2">
    <source>
        <dbReference type="ARBA" id="ARBA00023043"/>
    </source>
</evidence>